<feature type="compositionally biased region" description="Basic and acidic residues" evidence="2">
    <location>
        <begin position="695"/>
        <end position="712"/>
    </location>
</feature>
<feature type="compositionally biased region" description="Polar residues" evidence="2">
    <location>
        <begin position="989"/>
        <end position="1013"/>
    </location>
</feature>
<accession>G7YXR0</accession>
<evidence type="ECO:0000313" key="3">
    <source>
        <dbReference type="EMBL" id="GAA57740.1"/>
    </source>
</evidence>
<sequence length="1047" mass="117696">MASMKQSYVDQLKRMKQEFEDSRSKIENLHRVANNLSTDDAPKAEVSRQTELAEERFNRMQQEVEIRLKKAETTWQKFSEFSTQLNEAENWIFSTSLKLLAIHATEPDGPLGVFQLGRIHKELTDQLQNFRFQTLPKLSLLAKACQAEYSTDERGDQSLPDWFQTATGISAGSAEQIATTVLELQAAVKEQVGSTSSAIRVSPFQTEVTQLEAGLKSLCHMSEQVKERLLEQQNRWARFVSVLARVADYLKLELPEWWNKRPNLPSYRGRNTLEDEDIKVDWHTVLSSSDESDEDTSKTAVERPMIATLTSQEIESQLVDTEATVARLMLFTQELSSERARCHTSPPKRLMIPTSLVSVVQQRADPATLMAEILGDAYKQPSGDRERGDMTLTGTELSQRAARISEALKRAIDRLNDYIAKLHDLRTAWDQQQLCEAEFDSWLRRKERELDEAVNRPGRRRRHSASGEQVLSGPLRRTYSQLANAMDTGPLEALLHELKAKEPVLKQLRTDRIALGGSENLLELDGFSKRLHALRTRLVETMSARRELTNQAMEATRLTDNLHGELHQLVRQAAGLDTGCFSHSDLHQIRGQTHRSLVTSSTSGRTTSSKRPIFWASSTNLAENRDVASTSRRSGFHSPVSTIPTKSTHRIDPGLSRSSDNLVPNMLDWLWYSPSTVLGESSVRLTPVESQTPRIDPRWRGSREDEMEHEHPGLSLSGSSSKTSLLFSRPWTSYRSLECSSKRPWPDWRAHITSSDGPPEAQLCRTSEPTTTSDTAVQQLTESMHVSFELPHFEVPVCSGEFTRRSEGSIFQQVTSHTPVSGPVPAVPFVGQDVPMLLRRSISPVPTRTRRPSSRAGDLWSAEDRHRLHPAGIQTSPSMSTEFTNLVPRISRPTSSIPTRPVLSVLTPNAGGLEASVGRARLHSELHRELPFQQLRTDDLSASHIASDLDNLLRSRRPQPMGASISDSAVTLPIQSPNSQIGRPVLEITPTSRSSQHPEVQPTLPSSLTYATESTRRSLDTCHQTPAEIAIQRYRQQRRQTEHKHPP</sequence>
<keyword evidence="4" id="KW-1185">Reference proteome</keyword>
<organism evidence="3 4">
    <name type="scientific">Clonorchis sinensis</name>
    <name type="common">Chinese liver fluke</name>
    <dbReference type="NCBI Taxonomy" id="79923"/>
    <lineage>
        <taxon>Eukaryota</taxon>
        <taxon>Metazoa</taxon>
        <taxon>Spiralia</taxon>
        <taxon>Lophotrochozoa</taxon>
        <taxon>Platyhelminthes</taxon>
        <taxon>Trematoda</taxon>
        <taxon>Digenea</taxon>
        <taxon>Opisthorchiida</taxon>
        <taxon>Opisthorchiata</taxon>
        <taxon>Opisthorchiidae</taxon>
        <taxon>Clonorchis</taxon>
    </lineage>
</organism>
<feature type="compositionally biased region" description="Low complexity" evidence="2">
    <location>
        <begin position="596"/>
        <end position="609"/>
    </location>
</feature>
<feature type="region of interest" description="Disordered" evidence="2">
    <location>
        <begin position="592"/>
        <end position="611"/>
    </location>
</feature>
<dbReference type="AlphaFoldDB" id="G7YXR0"/>
<name>G7YXR0_CLOSI</name>
<feature type="region of interest" description="Disordered" evidence="2">
    <location>
        <begin position="624"/>
        <end position="654"/>
    </location>
</feature>
<feature type="coiled-coil region" evidence="1">
    <location>
        <begin position="5"/>
        <end position="63"/>
    </location>
</feature>
<feature type="region of interest" description="Disordered" evidence="2">
    <location>
        <begin position="989"/>
        <end position="1024"/>
    </location>
</feature>
<feature type="region of interest" description="Disordered" evidence="2">
    <location>
        <begin position="751"/>
        <end position="770"/>
    </location>
</feature>
<evidence type="ECO:0000256" key="1">
    <source>
        <dbReference type="SAM" id="Coils"/>
    </source>
</evidence>
<evidence type="ECO:0000313" key="4">
    <source>
        <dbReference type="Proteomes" id="UP000008909"/>
    </source>
</evidence>
<keyword evidence="1" id="KW-0175">Coiled coil</keyword>
<reference key="2">
    <citation type="submission" date="2011-10" db="EMBL/GenBank/DDBJ databases">
        <title>The genome and transcriptome sequence of Clonorchis sinensis provide insights into the carcinogenic liver fluke.</title>
        <authorList>
            <person name="Wang X."/>
            <person name="Huang Y."/>
            <person name="Chen W."/>
            <person name="Liu H."/>
            <person name="Guo L."/>
            <person name="Chen Y."/>
            <person name="Luo F."/>
            <person name="Zhou W."/>
            <person name="Sun J."/>
            <person name="Mao Q."/>
            <person name="Liang P."/>
            <person name="Zhou C."/>
            <person name="Tian Y."/>
            <person name="Men J."/>
            <person name="Lv X."/>
            <person name="Huang L."/>
            <person name="Zhou J."/>
            <person name="Hu Y."/>
            <person name="Li R."/>
            <person name="Zhang F."/>
            <person name="Lei H."/>
            <person name="Li X."/>
            <person name="Hu X."/>
            <person name="Liang C."/>
            <person name="Xu J."/>
            <person name="Wu Z."/>
            <person name="Yu X."/>
        </authorList>
    </citation>
    <scope>NUCLEOTIDE SEQUENCE</scope>
    <source>
        <strain>Henan</strain>
    </source>
</reference>
<feature type="compositionally biased region" description="Polar residues" evidence="2">
    <location>
        <begin position="624"/>
        <end position="646"/>
    </location>
</feature>
<feature type="region of interest" description="Disordered" evidence="2">
    <location>
        <begin position="688"/>
        <end position="721"/>
    </location>
</feature>
<evidence type="ECO:0000256" key="2">
    <source>
        <dbReference type="SAM" id="MobiDB-lite"/>
    </source>
</evidence>
<protein>
    <submittedName>
        <fullName evidence="3">Uncharacterized protein</fullName>
    </submittedName>
</protein>
<dbReference type="EMBL" id="DF145001">
    <property type="protein sequence ID" value="GAA57740.1"/>
    <property type="molecule type" value="Genomic_DNA"/>
</dbReference>
<gene>
    <name evidence="3" type="ORF">CLF_113142</name>
</gene>
<reference evidence="3" key="1">
    <citation type="journal article" date="2011" name="Genome Biol.">
        <title>The draft genome of the carcinogenic human liver fluke Clonorchis sinensis.</title>
        <authorList>
            <person name="Wang X."/>
            <person name="Chen W."/>
            <person name="Huang Y."/>
            <person name="Sun J."/>
            <person name="Men J."/>
            <person name="Liu H."/>
            <person name="Luo F."/>
            <person name="Guo L."/>
            <person name="Lv X."/>
            <person name="Deng C."/>
            <person name="Zhou C."/>
            <person name="Fan Y."/>
            <person name="Li X."/>
            <person name="Huang L."/>
            <person name="Hu Y."/>
            <person name="Liang C."/>
            <person name="Hu X."/>
            <person name="Xu J."/>
            <person name="Yu X."/>
        </authorList>
    </citation>
    <scope>NUCLEOTIDE SEQUENCE [LARGE SCALE GENOMIC DNA]</scope>
    <source>
        <strain evidence="3">Henan</strain>
    </source>
</reference>
<dbReference type="Proteomes" id="UP000008909">
    <property type="component" value="Unassembled WGS sequence"/>
</dbReference>
<proteinExistence type="predicted"/>